<evidence type="ECO:0000313" key="1">
    <source>
        <dbReference type="EMBL" id="PNW77910.1"/>
    </source>
</evidence>
<dbReference type="InParanoid" id="A0A2K3DBK6"/>
<dbReference type="PaxDb" id="3055-EDP07865"/>
<dbReference type="ExpressionAtlas" id="A0A2K3DBK6">
    <property type="expression patterns" value="baseline"/>
</dbReference>
<organism evidence="1 2">
    <name type="scientific">Chlamydomonas reinhardtii</name>
    <name type="common">Chlamydomonas smithii</name>
    <dbReference type="NCBI Taxonomy" id="3055"/>
    <lineage>
        <taxon>Eukaryota</taxon>
        <taxon>Viridiplantae</taxon>
        <taxon>Chlorophyta</taxon>
        <taxon>core chlorophytes</taxon>
        <taxon>Chlorophyceae</taxon>
        <taxon>CS clade</taxon>
        <taxon>Chlamydomonadales</taxon>
        <taxon>Chlamydomonadaceae</taxon>
        <taxon>Chlamydomonas</taxon>
    </lineage>
</organism>
<reference evidence="1 2" key="1">
    <citation type="journal article" date="2007" name="Science">
        <title>The Chlamydomonas genome reveals the evolution of key animal and plant functions.</title>
        <authorList>
            <person name="Merchant S.S."/>
            <person name="Prochnik S.E."/>
            <person name="Vallon O."/>
            <person name="Harris E.H."/>
            <person name="Karpowicz S.J."/>
            <person name="Witman G.B."/>
            <person name="Terry A."/>
            <person name="Salamov A."/>
            <person name="Fritz-Laylin L.K."/>
            <person name="Marechal-Drouard L."/>
            <person name="Marshall W.F."/>
            <person name="Qu L.H."/>
            <person name="Nelson D.R."/>
            <person name="Sanderfoot A.A."/>
            <person name="Spalding M.H."/>
            <person name="Kapitonov V.V."/>
            <person name="Ren Q."/>
            <person name="Ferris P."/>
            <person name="Lindquist E."/>
            <person name="Shapiro H."/>
            <person name="Lucas S.M."/>
            <person name="Grimwood J."/>
            <person name="Schmutz J."/>
            <person name="Cardol P."/>
            <person name="Cerutti H."/>
            <person name="Chanfreau G."/>
            <person name="Chen C.L."/>
            <person name="Cognat V."/>
            <person name="Croft M.T."/>
            <person name="Dent R."/>
            <person name="Dutcher S."/>
            <person name="Fernandez E."/>
            <person name="Fukuzawa H."/>
            <person name="Gonzalez-Ballester D."/>
            <person name="Gonzalez-Halphen D."/>
            <person name="Hallmann A."/>
            <person name="Hanikenne M."/>
            <person name="Hippler M."/>
            <person name="Inwood W."/>
            <person name="Jabbari K."/>
            <person name="Kalanon M."/>
            <person name="Kuras R."/>
            <person name="Lefebvre P.A."/>
            <person name="Lemaire S.D."/>
            <person name="Lobanov A.V."/>
            <person name="Lohr M."/>
            <person name="Manuell A."/>
            <person name="Meier I."/>
            <person name="Mets L."/>
            <person name="Mittag M."/>
            <person name="Mittelmeier T."/>
            <person name="Moroney J.V."/>
            <person name="Moseley J."/>
            <person name="Napoli C."/>
            <person name="Nedelcu A.M."/>
            <person name="Niyogi K."/>
            <person name="Novoselov S.V."/>
            <person name="Paulsen I.T."/>
            <person name="Pazour G."/>
            <person name="Purton S."/>
            <person name="Ral J.P."/>
            <person name="Riano-Pachon D.M."/>
            <person name="Riekhof W."/>
            <person name="Rymarquis L."/>
            <person name="Schroda M."/>
            <person name="Stern D."/>
            <person name="Umen J."/>
            <person name="Willows R."/>
            <person name="Wilson N."/>
            <person name="Zimmer S.L."/>
            <person name="Allmer J."/>
            <person name="Balk J."/>
            <person name="Bisova K."/>
            <person name="Chen C.J."/>
            <person name="Elias M."/>
            <person name="Gendler K."/>
            <person name="Hauser C."/>
            <person name="Lamb M.R."/>
            <person name="Ledford H."/>
            <person name="Long J.C."/>
            <person name="Minagawa J."/>
            <person name="Page M.D."/>
            <person name="Pan J."/>
            <person name="Pootakham W."/>
            <person name="Roje S."/>
            <person name="Rose A."/>
            <person name="Stahlberg E."/>
            <person name="Terauchi A.M."/>
            <person name="Yang P."/>
            <person name="Ball S."/>
            <person name="Bowler C."/>
            <person name="Dieckmann C.L."/>
            <person name="Gladyshev V.N."/>
            <person name="Green P."/>
            <person name="Jorgensen R."/>
            <person name="Mayfield S."/>
            <person name="Mueller-Roeber B."/>
            <person name="Rajamani S."/>
            <person name="Sayre R.T."/>
            <person name="Brokstein P."/>
            <person name="Dubchak I."/>
            <person name="Goodstein D."/>
            <person name="Hornick L."/>
            <person name="Huang Y.W."/>
            <person name="Jhaveri J."/>
            <person name="Luo Y."/>
            <person name="Martinez D."/>
            <person name="Ngau W.C."/>
            <person name="Otillar B."/>
            <person name="Poliakov A."/>
            <person name="Porter A."/>
            <person name="Szajkowski L."/>
            <person name="Werner G."/>
            <person name="Zhou K."/>
            <person name="Grigoriev I.V."/>
            <person name="Rokhsar D.S."/>
            <person name="Grossman A.R."/>
        </authorList>
    </citation>
    <scope>NUCLEOTIDE SEQUENCE [LARGE SCALE GENOMIC DNA]</scope>
    <source>
        <strain evidence="2">CC-503</strain>
    </source>
</reference>
<dbReference type="RefSeq" id="XP_042920468.1">
    <property type="nucleotide sequence ID" value="XM_043067071.1"/>
</dbReference>
<name>A0A2K3DBK6_CHLRE</name>
<accession>A0A2K3DBK6</accession>
<gene>
    <name evidence="1" type="ORF">CHLRE_10g456550v5</name>
</gene>
<dbReference type="KEGG" id="cre:CHLRE_10g456550v5"/>
<protein>
    <submittedName>
        <fullName evidence="1">Uncharacterized protein</fullName>
    </submittedName>
</protein>
<dbReference type="EMBL" id="CM008971">
    <property type="protein sequence ID" value="PNW77910.1"/>
    <property type="molecule type" value="Genomic_DNA"/>
</dbReference>
<sequence length="76" mass="7902">MGGVSEAAVWPEFTVRGVHGGGATLKSLGDVRRLVLPAVIKDAMRGKPELVDDVNDAVLEPLLEKDAGRVVPGVGL</sequence>
<keyword evidence="2" id="KW-1185">Reference proteome</keyword>
<proteinExistence type="predicted"/>
<evidence type="ECO:0000313" key="2">
    <source>
        <dbReference type="Proteomes" id="UP000006906"/>
    </source>
</evidence>
<dbReference type="GeneID" id="66055119"/>
<dbReference type="Gramene" id="PNW77910">
    <property type="protein sequence ID" value="PNW77910"/>
    <property type="gene ID" value="CHLRE_10g456550v5"/>
</dbReference>
<dbReference type="AlphaFoldDB" id="A0A2K3DBK6"/>
<dbReference type="Proteomes" id="UP000006906">
    <property type="component" value="Chromosome 10"/>
</dbReference>